<comment type="caution">
    <text evidence="3">The sequence shown here is derived from an EMBL/GenBank/DDBJ whole genome shotgun (WGS) entry which is preliminary data.</text>
</comment>
<protein>
    <recommendedName>
        <fullName evidence="5">Gfo/Idh/MocA-like oxidoreductase N-terminal domain-containing protein</fullName>
    </recommendedName>
</protein>
<dbReference type="InterPro" id="IPR036291">
    <property type="entry name" value="NAD(P)-bd_dom_sf"/>
</dbReference>
<feature type="domain" description="Gal80p-like C-terminal" evidence="2">
    <location>
        <begin position="141"/>
        <end position="291"/>
    </location>
</feature>
<evidence type="ECO:0000259" key="2">
    <source>
        <dbReference type="Pfam" id="PF22685"/>
    </source>
</evidence>
<accession>A0AAJ0GK37</accession>
<evidence type="ECO:0000313" key="3">
    <source>
        <dbReference type="EMBL" id="KAK3059136.1"/>
    </source>
</evidence>
<dbReference type="Proteomes" id="UP001271007">
    <property type="component" value="Unassembled WGS sequence"/>
</dbReference>
<dbReference type="Pfam" id="PF01408">
    <property type="entry name" value="GFO_IDH_MocA"/>
    <property type="match status" value="1"/>
</dbReference>
<sequence length="382" mass="41385">MAPIRIAVIGLSQSAKTSWASEGHLPYLLSDRGRARYKIAALLNSSQEAAQRAVVAYELDSDVKAYGSPEELAADPEIDLVVCTTRVDVHYSTIEPSLKAGKNVFVEWPLAENVHRASELAELAQKSGSKTLVGLQARVAPASLKVKELIQSGAIGKVVSSDVQAYTSRGGGFSISEGLAYFLDKKVGGNPVTIAFGHMIDFIHSVLGEYETSHSHLQVQRPAQSVVHEDGHTTPARSDVPDLISLHGTLKQSANVSQGASLLVTFLTGSPMPGTSPFSWTITGETGRIRMSNERGPFVQSEGSAYPIPVQLEDFASGEFKEIPWSWESWQEPLPPRGRNIAKIYDLFAEGRAEELGVVDFEGAVVRHRQLDGMLYPEQTSS</sequence>
<evidence type="ECO:0008006" key="5">
    <source>
        <dbReference type="Google" id="ProtNLM"/>
    </source>
</evidence>
<evidence type="ECO:0000313" key="4">
    <source>
        <dbReference type="Proteomes" id="UP001271007"/>
    </source>
</evidence>
<dbReference type="SUPFAM" id="SSF51735">
    <property type="entry name" value="NAD(P)-binding Rossmann-fold domains"/>
    <property type="match status" value="1"/>
</dbReference>
<dbReference type="InterPro" id="IPR055080">
    <property type="entry name" value="Gal80p-like_C"/>
</dbReference>
<dbReference type="EMBL" id="JAWDJX010000001">
    <property type="protein sequence ID" value="KAK3059136.1"/>
    <property type="molecule type" value="Genomic_DNA"/>
</dbReference>
<dbReference type="Gene3D" id="3.40.50.720">
    <property type="entry name" value="NAD(P)-binding Rossmann-like Domain"/>
    <property type="match status" value="1"/>
</dbReference>
<gene>
    <name evidence="3" type="ORF">LTR09_000702</name>
</gene>
<organism evidence="3 4">
    <name type="scientific">Extremus antarcticus</name>
    <dbReference type="NCBI Taxonomy" id="702011"/>
    <lineage>
        <taxon>Eukaryota</taxon>
        <taxon>Fungi</taxon>
        <taxon>Dikarya</taxon>
        <taxon>Ascomycota</taxon>
        <taxon>Pezizomycotina</taxon>
        <taxon>Dothideomycetes</taxon>
        <taxon>Dothideomycetidae</taxon>
        <taxon>Mycosphaerellales</taxon>
        <taxon>Extremaceae</taxon>
        <taxon>Extremus</taxon>
    </lineage>
</organism>
<name>A0AAJ0GK37_9PEZI</name>
<feature type="domain" description="Gfo/Idh/MocA-like oxidoreductase N-terminal" evidence="1">
    <location>
        <begin position="4"/>
        <end position="134"/>
    </location>
</feature>
<dbReference type="PANTHER" id="PTHR43708">
    <property type="entry name" value="CONSERVED EXPRESSED OXIDOREDUCTASE (EUROFUNG)"/>
    <property type="match status" value="1"/>
</dbReference>
<reference evidence="3" key="1">
    <citation type="submission" date="2023-04" db="EMBL/GenBank/DDBJ databases">
        <title>Black Yeasts Isolated from many extreme environments.</title>
        <authorList>
            <person name="Coleine C."/>
            <person name="Stajich J.E."/>
            <person name="Selbmann L."/>
        </authorList>
    </citation>
    <scope>NUCLEOTIDE SEQUENCE</scope>
    <source>
        <strain evidence="3">CCFEE 5312</strain>
    </source>
</reference>
<evidence type="ECO:0000259" key="1">
    <source>
        <dbReference type="Pfam" id="PF01408"/>
    </source>
</evidence>
<dbReference type="Gene3D" id="3.30.360.10">
    <property type="entry name" value="Dihydrodipicolinate Reductase, domain 2"/>
    <property type="match status" value="1"/>
</dbReference>
<dbReference type="InterPro" id="IPR000683">
    <property type="entry name" value="Gfo/Idh/MocA-like_OxRdtase_N"/>
</dbReference>
<proteinExistence type="predicted"/>
<dbReference type="SUPFAM" id="SSF55347">
    <property type="entry name" value="Glyceraldehyde-3-phosphate dehydrogenase-like, C-terminal domain"/>
    <property type="match status" value="1"/>
</dbReference>
<dbReference type="PANTHER" id="PTHR43708:SF1">
    <property type="entry name" value="GALACTOSE_LACTOSE METABOLISM REGULATORY PROTEIN GAL80"/>
    <property type="match status" value="1"/>
</dbReference>
<dbReference type="Pfam" id="PF22685">
    <property type="entry name" value="Gal80p_C-like"/>
    <property type="match status" value="1"/>
</dbReference>
<keyword evidence="4" id="KW-1185">Reference proteome</keyword>
<dbReference type="GO" id="GO:0000166">
    <property type="term" value="F:nucleotide binding"/>
    <property type="evidence" value="ECO:0007669"/>
    <property type="project" value="InterPro"/>
</dbReference>
<dbReference type="AlphaFoldDB" id="A0AAJ0GK37"/>
<dbReference type="InterPro" id="IPR051317">
    <property type="entry name" value="Gfo/Idh/MocA_oxidoreduct"/>
</dbReference>